<dbReference type="PANTHER" id="PTHR42146">
    <property type="entry name" value="3',5'-CYCLIC-NUCLEOTIDE PHOSPHODIESTERASE"/>
    <property type="match status" value="1"/>
</dbReference>
<protein>
    <submittedName>
        <fullName evidence="1">DHH family phosphoesterase</fullName>
    </submittedName>
</protein>
<accession>A0A5C6QTE5</accession>
<dbReference type="RefSeq" id="WP_146782369.1">
    <property type="nucleotide sequence ID" value="NZ_VOLT01000001.1"/>
</dbReference>
<evidence type="ECO:0000313" key="2">
    <source>
        <dbReference type="Proteomes" id="UP000321822"/>
    </source>
</evidence>
<dbReference type="SUPFAM" id="SSF64182">
    <property type="entry name" value="DHH phosphoesterases"/>
    <property type="match status" value="1"/>
</dbReference>
<name>A0A5C6QTE5_9GAMM</name>
<dbReference type="InterPro" id="IPR038763">
    <property type="entry name" value="DHH_sf"/>
</dbReference>
<evidence type="ECO:0000313" key="1">
    <source>
        <dbReference type="EMBL" id="TWX71871.1"/>
    </source>
</evidence>
<organism evidence="1 2">
    <name type="scientific">Colwellia demingiae</name>
    <dbReference type="NCBI Taxonomy" id="89401"/>
    <lineage>
        <taxon>Bacteria</taxon>
        <taxon>Pseudomonadati</taxon>
        <taxon>Pseudomonadota</taxon>
        <taxon>Gammaproteobacteria</taxon>
        <taxon>Alteromonadales</taxon>
        <taxon>Colwelliaceae</taxon>
        <taxon>Colwellia</taxon>
    </lineage>
</organism>
<dbReference type="OrthoDB" id="5429547at2"/>
<dbReference type="InterPro" id="IPR052968">
    <property type="entry name" value="Nucleotide_metab_enz"/>
</dbReference>
<gene>
    <name evidence="1" type="ORF">ESZ36_01165</name>
</gene>
<dbReference type="AlphaFoldDB" id="A0A5C6QTE5"/>
<dbReference type="PANTHER" id="PTHR42146:SF1">
    <property type="entry name" value="OLIGORIBONUCLEASE NRNB"/>
    <property type="match status" value="1"/>
</dbReference>
<proteinExistence type="predicted"/>
<reference evidence="1 2" key="1">
    <citation type="submission" date="2019-07" db="EMBL/GenBank/DDBJ databases">
        <title>Genomes of sea-ice associated Colwellia species.</title>
        <authorList>
            <person name="Bowman J.P."/>
        </authorList>
    </citation>
    <scope>NUCLEOTIDE SEQUENCE [LARGE SCALE GENOMIC DNA]</scope>
    <source>
        <strain evidence="1 2">ACAM 459</strain>
    </source>
</reference>
<comment type="caution">
    <text evidence="1">The sequence shown here is derived from an EMBL/GenBank/DDBJ whole genome shotgun (WGS) entry which is preliminary data.</text>
</comment>
<dbReference type="Proteomes" id="UP000321822">
    <property type="component" value="Unassembled WGS sequence"/>
</dbReference>
<dbReference type="EMBL" id="VOLT01000001">
    <property type="protein sequence ID" value="TWX71871.1"/>
    <property type="molecule type" value="Genomic_DNA"/>
</dbReference>
<keyword evidence="2" id="KW-1185">Reference proteome</keyword>
<sequence>MHYDVFNGDADGIIALLQLRLATPKDSLLITGVKRDIGLLKQVDVNKATAVTVLDISLEKNNQALQALINNQVDVFYVDHHRTGDIPKSNKLTTLLNTDANTCTSLLVNDLLKGQYSYWAIAAAFGDNMHASASDLAQKVGLSERQKDQLNELGTYINYNGYGQELSDLHFHPAALYQSLLEYPDPFVLINQENSIFSQLKAAYLADMAKARTADVLSDNDIVKTIVLEDAAWSRRVSGVFGNDLANQAPDKAHIVITLNPIEVDLQSKNKIQNEQSYTLSLRAPLNNKQGAGDICAQFPTGGGRAAAAGVNALPKGRLVEFIKQVESYYRH</sequence>